<comment type="caution">
    <text evidence="1">The sequence shown here is derived from an EMBL/GenBank/DDBJ whole genome shotgun (WGS) entry which is preliminary data.</text>
</comment>
<name>A0ABV0MDT0_9TELE</name>
<sequence length="128" mass="14252">MSGQTSDPIMAKNNIQNECYSQNVFQKVPNKESPMGQISAPSAAAVRPEVKHIRHPPSRICTVSAVSVVTLLFPSVVMGTQLRIIHFVATHKLRNRRARTGQSLCMWDVKKQFTHTFQAGCAHMHNGQ</sequence>
<protein>
    <submittedName>
        <fullName evidence="1">Uncharacterized protein</fullName>
    </submittedName>
</protein>
<gene>
    <name evidence="1" type="ORF">GOODEAATRI_000301</name>
</gene>
<dbReference type="EMBL" id="JAHRIO010000008">
    <property type="protein sequence ID" value="MEQ2157284.1"/>
    <property type="molecule type" value="Genomic_DNA"/>
</dbReference>
<dbReference type="Proteomes" id="UP001476798">
    <property type="component" value="Unassembled WGS sequence"/>
</dbReference>
<organism evidence="1 2">
    <name type="scientific">Goodea atripinnis</name>
    <dbReference type="NCBI Taxonomy" id="208336"/>
    <lineage>
        <taxon>Eukaryota</taxon>
        <taxon>Metazoa</taxon>
        <taxon>Chordata</taxon>
        <taxon>Craniata</taxon>
        <taxon>Vertebrata</taxon>
        <taxon>Euteleostomi</taxon>
        <taxon>Actinopterygii</taxon>
        <taxon>Neopterygii</taxon>
        <taxon>Teleostei</taxon>
        <taxon>Neoteleostei</taxon>
        <taxon>Acanthomorphata</taxon>
        <taxon>Ovalentaria</taxon>
        <taxon>Atherinomorphae</taxon>
        <taxon>Cyprinodontiformes</taxon>
        <taxon>Goodeidae</taxon>
        <taxon>Goodea</taxon>
    </lineage>
</organism>
<evidence type="ECO:0000313" key="1">
    <source>
        <dbReference type="EMBL" id="MEQ2157284.1"/>
    </source>
</evidence>
<keyword evidence="2" id="KW-1185">Reference proteome</keyword>
<reference evidence="1 2" key="1">
    <citation type="submission" date="2021-06" db="EMBL/GenBank/DDBJ databases">
        <authorList>
            <person name="Palmer J.M."/>
        </authorList>
    </citation>
    <scope>NUCLEOTIDE SEQUENCE [LARGE SCALE GENOMIC DNA]</scope>
    <source>
        <strain evidence="1 2">GA_2019</strain>
        <tissue evidence="1">Muscle</tissue>
    </source>
</reference>
<proteinExistence type="predicted"/>
<evidence type="ECO:0000313" key="2">
    <source>
        <dbReference type="Proteomes" id="UP001476798"/>
    </source>
</evidence>
<accession>A0ABV0MDT0</accession>